<dbReference type="SUPFAM" id="SSF56112">
    <property type="entry name" value="Protein kinase-like (PK-like)"/>
    <property type="match status" value="1"/>
</dbReference>
<feature type="signal peptide" evidence="5">
    <location>
        <begin position="1"/>
        <end position="20"/>
    </location>
</feature>
<keyword evidence="2" id="KW-0677">Repeat</keyword>
<keyword evidence="5" id="KW-0732">Signal</keyword>
<dbReference type="OrthoDB" id="41737at2759"/>
<accession>D7FJA1</accession>
<dbReference type="InterPro" id="IPR000719">
    <property type="entry name" value="Prot_kinase_dom"/>
</dbReference>
<dbReference type="GO" id="GO:0004672">
    <property type="term" value="F:protein kinase activity"/>
    <property type="evidence" value="ECO:0007669"/>
    <property type="project" value="InterPro"/>
</dbReference>
<dbReference type="Gene3D" id="1.10.510.10">
    <property type="entry name" value="Transferase(Phosphotransferase) domain 1"/>
    <property type="match status" value="1"/>
</dbReference>
<feature type="region of interest" description="Disordered" evidence="4">
    <location>
        <begin position="495"/>
        <end position="520"/>
    </location>
</feature>
<keyword evidence="1" id="KW-0433">Leucine-rich repeat</keyword>
<dbReference type="InterPro" id="IPR050216">
    <property type="entry name" value="LRR_domain-containing"/>
</dbReference>
<dbReference type="Pfam" id="PF00069">
    <property type="entry name" value="Pkinase"/>
    <property type="match status" value="1"/>
</dbReference>
<dbReference type="Gene3D" id="3.30.200.20">
    <property type="entry name" value="Phosphorylase Kinase, domain 1"/>
    <property type="match status" value="1"/>
</dbReference>
<dbReference type="GO" id="GO:0005524">
    <property type="term" value="F:ATP binding"/>
    <property type="evidence" value="ECO:0007669"/>
    <property type="project" value="UniProtKB-UniRule"/>
</dbReference>
<evidence type="ECO:0000313" key="7">
    <source>
        <dbReference type="EMBL" id="CBJ29007.1"/>
    </source>
</evidence>
<protein>
    <submittedName>
        <fullName evidence="7">Leucine Rich Repeat Protein Kinase</fullName>
    </submittedName>
</protein>
<dbReference type="AlphaFoldDB" id="D7FJA1"/>
<dbReference type="PANTHER" id="PTHR48051">
    <property type="match status" value="1"/>
</dbReference>
<evidence type="ECO:0000259" key="6">
    <source>
        <dbReference type="PROSITE" id="PS50011"/>
    </source>
</evidence>
<feature type="compositionally biased region" description="Basic and acidic residues" evidence="4">
    <location>
        <begin position="495"/>
        <end position="508"/>
    </location>
</feature>
<dbReference type="STRING" id="2880.D7FJA1"/>
<proteinExistence type="predicted"/>
<dbReference type="Gene3D" id="3.80.10.10">
    <property type="entry name" value="Ribonuclease Inhibitor"/>
    <property type="match status" value="1"/>
</dbReference>
<gene>
    <name evidence="7" type="primary">LRR-PK</name>
    <name evidence="7" type="ORF">Esi_0130_0041</name>
</gene>
<dbReference type="InterPro" id="IPR017441">
    <property type="entry name" value="Protein_kinase_ATP_BS"/>
</dbReference>
<evidence type="ECO:0000256" key="4">
    <source>
        <dbReference type="SAM" id="MobiDB-lite"/>
    </source>
</evidence>
<organism evidence="7 8">
    <name type="scientific">Ectocarpus siliculosus</name>
    <name type="common">Brown alga</name>
    <name type="synonym">Conferva siliculosa</name>
    <dbReference type="NCBI Taxonomy" id="2880"/>
    <lineage>
        <taxon>Eukaryota</taxon>
        <taxon>Sar</taxon>
        <taxon>Stramenopiles</taxon>
        <taxon>Ochrophyta</taxon>
        <taxon>PX clade</taxon>
        <taxon>Phaeophyceae</taxon>
        <taxon>Ectocarpales</taxon>
        <taxon>Ectocarpaceae</taxon>
        <taxon>Ectocarpus</taxon>
    </lineage>
</organism>
<evidence type="ECO:0000256" key="3">
    <source>
        <dbReference type="PROSITE-ProRule" id="PRU10141"/>
    </source>
</evidence>
<name>D7FJA1_ECTSI</name>
<feature type="chain" id="PRO_5003095562" evidence="5">
    <location>
        <begin position="21"/>
        <end position="520"/>
    </location>
</feature>
<dbReference type="InterPro" id="IPR032675">
    <property type="entry name" value="LRR_dom_sf"/>
</dbReference>
<dbReference type="SMART" id="SM00369">
    <property type="entry name" value="LRR_TYP"/>
    <property type="match status" value="6"/>
</dbReference>
<reference evidence="7 8" key="1">
    <citation type="journal article" date="2010" name="Nature">
        <title>The Ectocarpus genome and the independent evolution of multicellularity in brown algae.</title>
        <authorList>
            <person name="Cock J.M."/>
            <person name="Sterck L."/>
            <person name="Rouze P."/>
            <person name="Scornet D."/>
            <person name="Allen A.E."/>
            <person name="Amoutzias G."/>
            <person name="Anthouard V."/>
            <person name="Artiguenave F."/>
            <person name="Aury J.M."/>
            <person name="Badger J.H."/>
            <person name="Beszteri B."/>
            <person name="Billiau K."/>
            <person name="Bonnet E."/>
            <person name="Bothwell J.H."/>
            <person name="Bowler C."/>
            <person name="Boyen C."/>
            <person name="Brownlee C."/>
            <person name="Carrano C.J."/>
            <person name="Charrier B."/>
            <person name="Cho G.Y."/>
            <person name="Coelho S.M."/>
            <person name="Collen J."/>
            <person name="Corre E."/>
            <person name="Da Silva C."/>
            <person name="Delage L."/>
            <person name="Delaroque N."/>
            <person name="Dittami S.M."/>
            <person name="Doulbeau S."/>
            <person name="Elias M."/>
            <person name="Farnham G."/>
            <person name="Gachon C.M."/>
            <person name="Gschloessl B."/>
            <person name="Heesch S."/>
            <person name="Jabbari K."/>
            <person name="Jubin C."/>
            <person name="Kawai H."/>
            <person name="Kimura K."/>
            <person name="Kloareg B."/>
            <person name="Kupper F.C."/>
            <person name="Lang D."/>
            <person name="Le Bail A."/>
            <person name="Leblanc C."/>
            <person name="Lerouge P."/>
            <person name="Lohr M."/>
            <person name="Lopez P.J."/>
            <person name="Martens C."/>
            <person name="Maumus F."/>
            <person name="Michel G."/>
            <person name="Miranda-Saavedra D."/>
            <person name="Morales J."/>
            <person name="Moreau H."/>
            <person name="Motomura T."/>
            <person name="Nagasato C."/>
            <person name="Napoli C.A."/>
            <person name="Nelson D.R."/>
            <person name="Nyvall-Collen P."/>
            <person name="Peters A.F."/>
            <person name="Pommier C."/>
            <person name="Potin P."/>
            <person name="Poulain J."/>
            <person name="Quesneville H."/>
            <person name="Read B."/>
            <person name="Rensing S.A."/>
            <person name="Ritter A."/>
            <person name="Rousvoal S."/>
            <person name="Samanta M."/>
            <person name="Samson G."/>
            <person name="Schroeder D.C."/>
            <person name="Segurens B."/>
            <person name="Strittmatter M."/>
            <person name="Tonon T."/>
            <person name="Tregear J.W."/>
            <person name="Valentin K."/>
            <person name="von Dassow P."/>
            <person name="Yamagishi T."/>
            <person name="Van de Peer Y."/>
            <person name="Wincker P."/>
        </authorList>
    </citation>
    <scope>NUCLEOTIDE SEQUENCE [LARGE SCALE GENOMIC DNA]</scope>
    <source>
        <strain evidence="8">Ec32 / CCAP1310/4</strain>
    </source>
</reference>
<sequence>MCLLPGIVLRSGLVFQRVTALSMPGQGIGDGDVPASVVRLAGVLRKVDLSGNRLTAVPPGLLGLGAGLEDLNLGNNDIAEMPPEIAKLGGLLFFNMAGNRLTRLPAEIGRLSSLKRLGLKGNALVRLPSSIGDLTHLVELYLTGNILEALPDEIVKLRRLKKLQLSFNNLRSLPQGMEAMRSLELCRLAVNPGLTVVPEGLTYAEKLAWVSLAGSAWCARASEKRRRTSFPEIPREEVVLGERLGSGASGEVFAGVYRGRDVAVKVFKADIGPDGNARDELDVALTVDHPNLTKSLGVVHASSTKPSGRSSSGSESEVATAAAAAAAAAAAGGVPEGAVGGGGGGGSDGIENLRWLVMERVVGRPLAEKPDFSSVLRCRWGSGRRFEPVLVLAVLLQVARAMSYLHEKAICHGDLYAHNVLVDGETGAAVLCDFGASFFYPTDRQHDCSMLEGTEVRAFGLMSKDMACRSAGCEWILQDLVPSCLQSDASHRPSFHEGGVRGGPREAARQAGRGDGGHCR</sequence>
<dbReference type="InterPro" id="IPR003591">
    <property type="entry name" value="Leu-rich_rpt_typical-subtyp"/>
</dbReference>
<dbReference type="EMBL" id="FN647939">
    <property type="protein sequence ID" value="CBJ29007.1"/>
    <property type="molecule type" value="Genomic_DNA"/>
</dbReference>
<dbReference type="InterPro" id="IPR011009">
    <property type="entry name" value="Kinase-like_dom_sf"/>
</dbReference>
<dbReference type="Pfam" id="PF13855">
    <property type="entry name" value="LRR_8"/>
    <property type="match status" value="1"/>
</dbReference>
<keyword evidence="3" id="KW-0547">Nucleotide-binding</keyword>
<dbReference type="SUPFAM" id="SSF52058">
    <property type="entry name" value="L domain-like"/>
    <property type="match status" value="1"/>
</dbReference>
<keyword evidence="3" id="KW-0067">ATP-binding</keyword>
<evidence type="ECO:0000313" key="8">
    <source>
        <dbReference type="Proteomes" id="UP000002630"/>
    </source>
</evidence>
<dbReference type="InterPro" id="IPR001611">
    <property type="entry name" value="Leu-rich_rpt"/>
</dbReference>
<evidence type="ECO:0000256" key="5">
    <source>
        <dbReference type="SAM" id="SignalP"/>
    </source>
</evidence>
<dbReference type="Pfam" id="PF23598">
    <property type="entry name" value="LRR_14"/>
    <property type="match status" value="1"/>
</dbReference>
<dbReference type="PROSITE" id="PS00107">
    <property type="entry name" value="PROTEIN_KINASE_ATP"/>
    <property type="match status" value="1"/>
</dbReference>
<feature type="domain" description="Protein kinase" evidence="6">
    <location>
        <begin position="238"/>
        <end position="520"/>
    </location>
</feature>
<keyword evidence="8" id="KW-1185">Reference proteome</keyword>
<dbReference type="InterPro" id="IPR055414">
    <property type="entry name" value="LRR_R13L4/SHOC2-like"/>
</dbReference>
<evidence type="ECO:0000256" key="1">
    <source>
        <dbReference type="ARBA" id="ARBA00022614"/>
    </source>
</evidence>
<dbReference type="PROSITE" id="PS50011">
    <property type="entry name" value="PROTEIN_KINASE_DOM"/>
    <property type="match status" value="1"/>
</dbReference>
<evidence type="ECO:0000256" key="2">
    <source>
        <dbReference type="ARBA" id="ARBA00022737"/>
    </source>
</evidence>
<keyword evidence="7" id="KW-0808">Transferase</keyword>
<dbReference type="PANTHER" id="PTHR48051:SF1">
    <property type="entry name" value="RAS SUPPRESSOR PROTEIN 1"/>
    <property type="match status" value="1"/>
</dbReference>
<dbReference type="Proteomes" id="UP000002630">
    <property type="component" value="Linkage Group LG26"/>
</dbReference>
<dbReference type="InParanoid" id="D7FJA1"/>
<dbReference type="EMBL" id="FN649751">
    <property type="protein sequence ID" value="CBJ29007.1"/>
    <property type="molecule type" value="Genomic_DNA"/>
</dbReference>
<keyword evidence="7" id="KW-0418">Kinase</keyword>
<feature type="binding site" evidence="3">
    <location>
        <position position="265"/>
    </location>
    <ligand>
        <name>ATP</name>
        <dbReference type="ChEBI" id="CHEBI:30616"/>
    </ligand>
</feature>
<dbReference type="GO" id="GO:0005737">
    <property type="term" value="C:cytoplasm"/>
    <property type="evidence" value="ECO:0007669"/>
    <property type="project" value="TreeGrafter"/>
</dbReference>